<evidence type="ECO:0000256" key="13">
    <source>
        <dbReference type="RuleBase" id="RU000461"/>
    </source>
</evidence>
<dbReference type="CDD" id="cd11061">
    <property type="entry name" value="CYP67-like"/>
    <property type="match status" value="1"/>
</dbReference>
<keyword evidence="5 14" id="KW-0812">Transmembrane</keyword>
<dbReference type="AlphaFoldDB" id="W9WQR9"/>
<evidence type="ECO:0000256" key="5">
    <source>
        <dbReference type="ARBA" id="ARBA00022692"/>
    </source>
</evidence>
<sequence>MSTLIPEPDGLAIDGRDPTVIRSFLRFLTSLFVAIIFWLIGVAVYRLYFHPLARYPGPWYMKISGWYDFFIAYGEHRHLHFQYLHQKYGPVVRYGPNELAYNTPSAFQAIYGFKANVQKGHAVTVGVTSDPDSRSTFSETDKQRAMKKRRVLSQGFSESALSSAESFMISQIETLCKQLANTSTEKVKDLSLWLNYLAYDIMGEVVFGRSFDMLTDPSLRYVLSLIDASVFCTLLARVMPLLYKTGLIAFFVPKVLTMRKQFIKYVNSTVEQRLQQVPASDKEDRKDFFYYLLNTRDSETGKPLSRTALLTEGLLLVTGGSDTTSTGMAATIFYLLKYPRCLERLYEELSRTFDHVDEIRTGRKLKTCLYLRACVQEALRMAPPGPGILPRIVLEGGQLIDGAVIPAGTQVGGAFWALAYNADTYPEPEVFRPERYLMEDGRTEEEVDKSKGGYWAFSTGPRKCPGMKMAYQELYLTVARLVYLFEMTPEKPEELEENFKLLDHFNVKKKGPFVSFNLREGQTV</sequence>
<keyword evidence="7 14" id="KW-1133">Transmembrane helix</keyword>
<dbReference type="Proteomes" id="UP000019471">
    <property type="component" value="Unassembled WGS sequence"/>
</dbReference>
<dbReference type="Gene3D" id="1.10.630.10">
    <property type="entry name" value="Cytochrome P450"/>
    <property type="match status" value="1"/>
</dbReference>
<evidence type="ECO:0000256" key="11">
    <source>
        <dbReference type="ARBA" id="ARBA00023136"/>
    </source>
</evidence>
<evidence type="ECO:0000256" key="2">
    <source>
        <dbReference type="ARBA" id="ARBA00004370"/>
    </source>
</evidence>
<dbReference type="GO" id="GO:1902181">
    <property type="term" value="P:verruculogen biosynthetic process"/>
    <property type="evidence" value="ECO:0007669"/>
    <property type="project" value="UniProtKB-ARBA"/>
</dbReference>
<dbReference type="SUPFAM" id="SSF48264">
    <property type="entry name" value="Cytochrome P450"/>
    <property type="match status" value="1"/>
</dbReference>
<dbReference type="FunFam" id="1.10.630.10:FF:000063">
    <property type="entry name" value="Cytochrome P450 monooxygenase"/>
    <property type="match status" value="1"/>
</dbReference>
<dbReference type="GO" id="GO:0005506">
    <property type="term" value="F:iron ion binding"/>
    <property type="evidence" value="ECO:0007669"/>
    <property type="project" value="InterPro"/>
</dbReference>
<dbReference type="InterPro" id="IPR050121">
    <property type="entry name" value="Cytochrome_P450_monoxygenase"/>
</dbReference>
<keyword evidence="8 13" id="KW-0560">Oxidoreductase</keyword>
<dbReference type="GO" id="GO:0016705">
    <property type="term" value="F:oxidoreductase activity, acting on paired donors, with incorporation or reduction of molecular oxygen"/>
    <property type="evidence" value="ECO:0007669"/>
    <property type="project" value="InterPro"/>
</dbReference>
<evidence type="ECO:0008006" key="17">
    <source>
        <dbReference type="Google" id="ProtNLM"/>
    </source>
</evidence>
<dbReference type="HOGENOM" id="CLU_001570_14_11_1"/>
<dbReference type="GO" id="GO:0004497">
    <property type="term" value="F:monooxygenase activity"/>
    <property type="evidence" value="ECO:0007669"/>
    <property type="project" value="UniProtKB-KW"/>
</dbReference>
<feature type="binding site" description="axial binding residue" evidence="12">
    <location>
        <position position="464"/>
    </location>
    <ligand>
        <name>heme</name>
        <dbReference type="ChEBI" id="CHEBI:30413"/>
    </ligand>
    <ligandPart>
        <name>Fe</name>
        <dbReference type="ChEBI" id="CHEBI:18248"/>
    </ligandPart>
</feature>
<dbReference type="InterPro" id="IPR001128">
    <property type="entry name" value="Cyt_P450"/>
</dbReference>
<evidence type="ECO:0000256" key="12">
    <source>
        <dbReference type="PIRSR" id="PIRSR602401-1"/>
    </source>
</evidence>
<comment type="caution">
    <text evidence="15">The sequence shown here is derived from an EMBL/GenBank/DDBJ whole genome shotgun (WGS) entry which is preliminary data.</text>
</comment>
<comment type="similarity">
    <text evidence="3 13">Belongs to the cytochrome P450 family.</text>
</comment>
<dbReference type="eggNOG" id="KOG0156">
    <property type="taxonomic scope" value="Eukaryota"/>
</dbReference>
<dbReference type="PANTHER" id="PTHR24305:SF237">
    <property type="entry name" value="CYTOCHROME P450 MONOOXYGENASE ATNE-RELATED"/>
    <property type="match status" value="1"/>
</dbReference>
<organism evidence="15 16">
    <name type="scientific">Cladophialophora psammophila CBS 110553</name>
    <dbReference type="NCBI Taxonomy" id="1182543"/>
    <lineage>
        <taxon>Eukaryota</taxon>
        <taxon>Fungi</taxon>
        <taxon>Dikarya</taxon>
        <taxon>Ascomycota</taxon>
        <taxon>Pezizomycotina</taxon>
        <taxon>Eurotiomycetes</taxon>
        <taxon>Chaetothyriomycetidae</taxon>
        <taxon>Chaetothyriales</taxon>
        <taxon>Herpotrichiellaceae</taxon>
        <taxon>Cladophialophora</taxon>
    </lineage>
</organism>
<dbReference type="InterPro" id="IPR002401">
    <property type="entry name" value="Cyt_P450_E_grp-I"/>
</dbReference>
<keyword evidence="9 12" id="KW-0408">Iron</keyword>
<reference evidence="15 16" key="1">
    <citation type="submission" date="2013-03" db="EMBL/GenBank/DDBJ databases">
        <title>The Genome Sequence of Cladophialophora psammophila CBS 110553.</title>
        <authorList>
            <consortium name="The Broad Institute Genomics Platform"/>
            <person name="Cuomo C."/>
            <person name="de Hoog S."/>
            <person name="Gorbushina A."/>
            <person name="Walker B."/>
            <person name="Young S.K."/>
            <person name="Zeng Q."/>
            <person name="Gargeya S."/>
            <person name="Fitzgerald M."/>
            <person name="Haas B."/>
            <person name="Abouelleil A."/>
            <person name="Allen A.W."/>
            <person name="Alvarado L."/>
            <person name="Arachchi H.M."/>
            <person name="Berlin A.M."/>
            <person name="Chapman S.B."/>
            <person name="Gainer-Dewar J."/>
            <person name="Goldberg J."/>
            <person name="Griggs A."/>
            <person name="Gujja S."/>
            <person name="Hansen M."/>
            <person name="Howarth C."/>
            <person name="Imamovic A."/>
            <person name="Ireland A."/>
            <person name="Larimer J."/>
            <person name="McCowan C."/>
            <person name="Murphy C."/>
            <person name="Pearson M."/>
            <person name="Poon T.W."/>
            <person name="Priest M."/>
            <person name="Roberts A."/>
            <person name="Saif S."/>
            <person name="Shea T."/>
            <person name="Sisk P."/>
            <person name="Sykes S."/>
            <person name="Wortman J."/>
            <person name="Nusbaum C."/>
            <person name="Birren B."/>
        </authorList>
    </citation>
    <scope>NUCLEOTIDE SEQUENCE [LARGE SCALE GENOMIC DNA]</scope>
    <source>
        <strain evidence="15 16">CBS 110553</strain>
    </source>
</reference>
<comment type="cofactor">
    <cofactor evidence="1 12">
        <name>heme</name>
        <dbReference type="ChEBI" id="CHEBI:30413"/>
    </cofactor>
</comment>
<evidence type="ECO:0000313" key="16">
    <source>
        <dbReference type="Proteomes" id="UP000019471"/>
    </source>
</evidence>
<dbReference type="GO" id="GO:0020037">
    <property type="term" value="F:heme binding"/>
    <property type="evidence" value="ECO:0007669"/>
    <property type="project" value="InterPro"/>
</dbReference>
<feature type="transmembrane region" description="Helical" evidence="14">
    <location>
        <begin position="24"/>
        <end position="45"/>
    </location>
</feature>
<dbReference type="PRINTS" id="PR00385">
    <property type="entry name" value="P450"/>
</dbReference>
<dbReference type="PROSITE" id="PS00086">
    <property type="entry name" value="CYTOCHROME_P450"/>
    <property type="match status" value="1"/>
</dbReference>
<dbReference type="PANTHER" id="PTHR24305">
    <property type="entry name" value="CYTOCHROME P450"/>
    <property type="match status" value="1"/>
</dbReference>
<keyword evidence="6 12" id="KW-0479">Metal-binding</keyword>
<dbReference type="Pfam" id="PF00067">
    <property type="entry name" value="p450"/>
    <property type="match status" value="1"/>
</dbReference>
<keyword evidence="10 13" id="KW-0503">Monooxygenase</keyword>
<evidence type="ECO:0000256" key="7">
    <source>
        <dbReference type="ARBA" id="ARBA00022989"/>
    </source>
</evidence>
<dbReference type="InterPro" id="IPR017972">
    <property type="entry name" value="Cyt_P450_CS"/>
</dbReference>
<dbReference type="GeneID" id="19191047"/>
<keyword evidence="11 14" id="KW-0472">Membrane</keyword>
<evidence type="ECO:0000256" key="1">
    <source>
        <dbReference type="ARBA" id="ARBA00001971"/>
    </source>
</evidence>
<evidence type="ECO:0000256" key="8">
    <source>
        <dbReference type="ARBA" id="ARBA00023002"/>
    </source>
</evidence>
<dbReference type="InterPro" id="IPR036396">
    <property type="entry name" value="Cyt_P450_sf"/>
</dbReference>
<evidence type="ECO:0000256" key="4">
    <source>
        <dbReference type="ARBA" id="ARBA00022617"/>
    </source>
</evidence>
<proteinExistence type="inferred from homology"/>
<protein>
    <recommendedName>
        <fullName evidence="17">Cytochrome P450 oxidoreductase</fullName>
    </recommendedName>
</protein>
<dbReference type="GO" id="GO:0016020">
    <property type="term" value="C:membrane"/>
    <property type="evidence" value="ECO:0007669"/>
    <property type="project" value="UniProtKB-SubCell"/>
</dbReference>
<dbReference type="STRING" id="1182543.W9WQR9"/>
<evidence type="ECO:0000256" key="14">
    <source>
        <dbReference type="SAM" id="Phobius"/>
    </source>
</evidence>
<gene>
    <name evidence="15" type="ORF">A1O5_06336</name>
</gene>
<evidence type="ECO:0000256" key="6">
    <source>
        <dbReference type="ARBA" id="ARBA00022723"/>
    </source>
</evidence>
<dbReference type="RefSeq" id="XP_007745120.1">
    <property type="nucleotide sequence ID" value="XM_007746930.1"/>
</dbReference>
<accession>W9WQR9</accession>
<evidence type="ECO:0000256" key="10">
    <source>
        <dbReference type="ARBA" id="ARBA00023033"/>
    </source>
</evidence>
<keyword evidence="16" id="KW-1185">Reference proteome</keyword>
<evidence type="ECO:0000256" key="3">
    <source>
        <dbReference type="ARBA" id="ARBA00010617"/>
    </source>
</evidence>
<dbReference type="EMBL" id="AMGX01000009">
    <property type="protein sequence ID" value="EXJ70268.1"/>
    <property type="molecule type" value="Genomic_DNA"/>
</dbReference>
<evidence type="ECO:0000256" key="9">
    <source>
        <dbReference type="ARBA" id="ARBA00023004"/>
    </source>
</evidence>
<comment type="subcellular location">
    <subcellularLocation>
        <location evidence="2">Membrane</location>
    </subcellularLocation>
</comment>
<evidence type="ECO:0000313" key="15">
    <source>
        <dbReference type="EMBL" id="EXJ70268.1"/>
    </source>
</evidence>
<name>W9WQR9_9EURO</name>
<dbReference type="PRINTS" id="PR00463">
    <property type="entry name" value="EP450I"/>
</dbReference>
<dbReference type="OrthoDB" id="1470350at2759"/>
<keyword evidence="4 12" id="KW-0349">Heme</keyword>